<feature type="region of interest" description="Disordered" evidence="2">
    <location>
        <begin position="137"/>
        <end position="160"/>
    </location>
</feature>
<feature type="region of interest" description="Disordered" evidence="2">
    <location>
        <begin position="182"/>
        <end position="209"/>
    </location>
</feature>
<feature type="compositionally biased region" description="Low complexity" evidence="2">
    <location>
        <begin position="375"/>
        <end position="400"/>
    </location>
</feature>
<organism evidence="3 4">
    <name type="scientific">Triparma verrucosa</name>
    <dbReference type="NCBI Taxonomy" id="1606542"/>
    <lineage>
        <taxon>Eukaryota</taxon>
        <taxon>Sar</taxon>
        <taxon>Stramenopiles</taxon>
        <taxon>Ochrophyta</taxon>
        <taxon>Bolidophyceae</taxon>
        <taxon>Parmales</taxon>
        <taxon>Triparmaceae</taxon>
        <taxon>Triparma</taxon>
    </lineage>
</organism>
<feature type="region of interest" description="Disordered" evidence="2">
    <location>
        <begin position="31"/>
        <end position="125"/>
    </location>
</feature>
<feature type="coiled-coil region" evidence="1">
    <location>
        <begin position="256"/>
        <end position="283"/>
    </location>
</feature>
<feature type="compositionally biased region" description="Basic and acidic residues" evidence="2">
    <location>
        <begin position="747"/>
        <end position="761"/>
    </location>
</feature>
<feature type="region of interest" description="Disordered" evidence="2">
    <location>
        <begin position="947"/>
        <end position="1003"/>
    </location>
</feature>
<dbReference type="AlphaFoldDB" id="A0A9W7BIN0"/>
<evidence type="ECO:0000313" key="3">
    <source>
        <dbReference type="EMBL" id="GMH88372.1"/>
    </source>
</evidence>
<evidence type="ECO:0000256" key="2">
    <source>
        <dbReference type="SAM" id="MobiDB-lite"/>
    </source>
</evidence>
<feature type="compositionally biased region" description="Basic and acidic residues" evidence="2">
    <location>
        <begin position="50"/>
        <end position="68"/>
    </location>
</feature>
<feature type="region of interest" description="Disordered" evidence="2">
    <location>
        <begin position="724"/>
        <end position="828"/>
    </location>
</feature>
<dbReference type="Proteomes" id="UP001165160">
    <property type="component" value="Unassembled WGS sequence"/>
</dbReference>
<proteinExistence type="predicted"/>
<evidence type="ECO:0000313" key="4">
    <source>
        <dbReference type="Proteomes" id="UP001165160"/>
    </source>
</evidence>
<gene>
    <name evidence="3" type="ORF">TrVE_jg7368</name>
</gene>
<feature type="region of interest" description="Disordered" evidence="2">
    <location>
        <begin position="358"/>
        <end position="403"/>
    </location>
</feature>
<protein>
    <submittedName>
        <fullName evidence="3">Uncharacterized protein</fullName>
    </submittedName>
</protein>
<feature type="region of interest" description="Disordered" evidence="2">
    <location>
        <begin position="1017"/>
        <end position="1042"/>
    </location>
</feature>
<name>A0A9W7BIN0_9STRA</name>
<keyword evidence="1" id="KW-0175">Coiled coil</keyword>
<feature type="compositionally biased region" description="Low complexity" evidence="2">
    <location>
        <begin position="762"/>
        <end position="771"/>
    </location>
</feature>
<accession>A0A9W7BIN0</accession>
<evidence type="ECO:0000256" key="1">
    <source>
        <dbReference type="SAM" id="Coils"/>
    </source>
</evidence>
<comment type="caution">
    <text evidence="3">The sequence shown here is derived from an EMBL/GenBank/DDBJ whole genome shotgun (WGS) entry which is preliminary data.</text>
</comment>
<reference evidence="4" key="1">
    <citation type="journal article" date="2023" name="Commun. Biol.">
        <title>Genome analysis of Parmales, the sister group of diatoms, reveals the evolutionary specialization of diatoms from phago-mixotrophs to photoautotrophs.</title>
        <authorList>
            <person name="Ban H."/>
            <person name="Sato S."/>
            <person name="Yoshikawa S."/>
            <person name="Yamada K."/>
            <person name="Nakamura Y."/>
            <person name="Ichinomiya M."/>
            <person name="Sato N."/>
            <person name="Blanc-Mathieu R."/>
            <person name="Endo H."/>
            <person name="Kuwata A."/>
            <person name="Ogata H."/>
        </authorList>
    </citation>
    <scope>NUCLEOTIDE SEQUENCE [LARGE SCALE GENOMIC DNA]</scope>
    <source>
        <strain evidence="4">NIES 3699</strain>
    </source>
</reference>
<sequence length="1042" mass="114061">MSATAWIPNFDSTIYFDPTAPLPDNFRVEQPQEETVVREQGGSGMGNGSRARDRATAKKSKVSREKKIVPKSPDNFNLHFSRQTISSKQKSPPEGSSSYKGTAFGAAPPVHKPHVDLGSSLRPWEPSQQLDDYLTKSTNLPTRQDNSPKKDFSFGSSTPRNSVLGLASSRGVYHNQTADHYAARTPNADGPSIIQHNRHRSNTHHDSRFLLTNKNSGPAGTETSGEFYNSQAFVNNSFVSQQNHNSDFFVADFGALVKSRAKIQQEKEKIEKEQERREAMGMSPARGPSPWDYETPAVDTTPRWHAVARSLWLAIVVETGQVHLESLRNYIDVLQWRAEGQIDEAECAMLTEIYVKKSKGGGGKRRGGDEEEGFSLSPTSRRRGSPSNRSGSPSRGGFSPRKSKVVTLKSTREMFYSIGLSENDLDIFLAIIINEHNKRLLAQSISGSWIAMCEALFFSLDKQGHGVMGVEEAAFLARCIVLNRLRGAEDLDEEGPSASTVVEEVSLRLWNEMQMNSEATTARGQVKGTVTLASFKAFCLRSALGENEMALVAKLVNDEKDFWSNCWKESIDEVQDNFGGFGKGIGPSPDLAVFLEVDAANRVGGMRFGNLIRADQGNDVDMREALSSLASSLVATFARTSSLSKQASADATYRAVYKCLQMYIARLRAWNSEDFNKEQSLSETKLKGGRAKGNGGEAFRDVSVFFPDIIDLLPKTRKAGAVSWEEAGNKSEARKEEGSANSPWLNKLREKHKEKLDEAQRGRAAALAGGADAKEAGGEDEGEGGRKPGLFGSTIATPIDPKNGSRHNLTINTGDFNERGETPRGGDMQMKPESAELPTMQQNMQRQSSAPLKPTITFCGDVASEAMSNMEKSQKLYSDVMSTEWEEVYVNSTKPAGVVDNAFDFHNAHTFDDAKDEGERLEELVDALLRTNDLGILDQLRAARGMEGEAVPPPAPAAAPSPRSVMRKKGQRGNELAQALRNLTPTGKGKGKKTPRRTAGTSSALEAVVKLGFEMNAEDGGDNINQSPMLRGIRSDQDVEPL</sequence>
<feature type="compositionally biased region" description="Polar residues" evidence="2">
    <location>
        <begin position="74"/>
        <end position="100"/>
    </location>
</feature>
<feature type="compositionally biased region" description="Basic and acidic residues" evidence="2">
    <location>
        <begin position="1033"/>
        <end position="1042"/>
    </location>
</feature>
<feature type="compositionally biased region" description="Polar residues" evidence="2">
    <location>
        <begin position="806"/>
        <end position="815"/>
    </location>
</feature>
<keyword evidence="4" id="KW-1185">Reference proteome</keyword>
<dbReference type="EMBL" id="BRXX01000081">
    <property type="protein sequence ID" value="GMH88372.1"/>
    <property type="molecule type" value="Genomic_DNA"/>
</dbReference>
<feature type="compositionally biased region" description="Basic and acidic residues" evidence="2">
    <location>
        <begin position="727"/>
        <end position="738"/>
    </location>
</feature>